<dbReference type="SUPFAM" id="SSF49265">
    <property type="entry name" value="Fibronectin type III"/>
    <property type="match status" value="1"/>
</dbReference>
<dbReference type="AlphaFoldDB" id="A0AAN9T9W6"/>
<feature type="region of interest" description="Disordered" evidence="1">
    <location>
        <begin position="162"/>
        <end position="185"/>
    </location>
</feature>
<accession>A0AAN9T9W6</accession>
<evidence type="ECO:0000313" key="2">
    <source>
        <dbReference type="EMBL" id="KAK7576744.1"/>
    </source>
</evidence>
<reference evidence="2 3" key="1">
    <citation type="submission" date="2024-03" db="EMBL/GenBank/DDBJ databases">
        <title>Adaptation during the transition from Ophiocordyceps entomopathogen to insect associate is accompanied by gene loss and intensified selection.</title>
        <authorList>
            <person name="Ward C.M."/>
            <person name="Onetto C.A."/>
            <person name="Borneman A.R."/>
        </authorList>
    </citation>
    <scope>NUCLEOTIDE SEQUENCE [LARGE SCALE GENOMIC DNA]</scope>
    <source>
        <strain evidence="2">AWRI1</strain>
        <tissue evidence="2">Single Adult Female</tissue>
    </source>
</reference>
<dbReference type="InterPro" id="IPR036116">
    <property type="entry name" value="FN3_sf"/>
</dbReference>
<feature type="region of interest" description="Disordered" evidence="1">
    <location>
        <begin position="236"/>
        <end position="255"/>
    </location>
</feature>
<name>A0AAN9T9W6_9HEMI</name>
<evidence type="ECO:0000313" key="3">
    <source>
        <dbReference type="Proteomes" id="UP001367676"/>
    </source>
</evidence>
<comment type="caution">
    <text evidence="2">The sequence shown here is derived from an EMBL/GenBank/DDBJ whole genome shotgun (WGS) entry which is preliminary data.</text>
</comment>
<organism evidence="2 3">
    <name type="scientific">Parthenolecanium corni</name>
    <dbReference type="NCBI Taxonomy" id="536013"/>
    <lineage>
        <taxon>Eukaryota</taxon>
        <taxon>Metazoa</taxon>
        <taxon>Ecdysozoa</taxon>
        <taxon>Arthropoda</taxon>
        <taxon>Hexapoda</taxon>
        <taxon>Insecta</taxon>
        <taxon>Pterygota</taxon>
        <taxon>Neoptera</taxon>
        <taxon>Paraneoptera</taxon>
        <taxon>Hemiptera</taxon>
        <taxon>Sternorrhyncha</taxon>
        <taxon>Coccoidea</taxon>
        <taxon>Coccidae</taxon>
        <taxon>Parthenolecanium</taxon>
    </lineage>
</organism>
<protein>
    <submittedName>
        <fullName evidence="2">Uncharacterized protein</fullName>
    </submittedName>
</protein>
<feature type="compositionally biased region" description="Polar residues" evidence="1">
    <location>
        <begin position="236"/>
        <end position="249"/>
    </location>
</feature>
<proteinExistence type="predicted"/>
<evidence type="ECO:0000256" key="1">
    <source>
        <dbReference type="SAM" id="MobiDB-lite"/>
    </source>
</evidence>
<sequence>MGAKNVSNSTGVTATSHGQYKIHSLEQNTVYEIEIRPYGIVGFSGGPCEKNYSLEVKTNRKLKTKPTKPDLEMITPDNLWLNTVGIKWLPCGRDRNCSEMEAGAYFAIKFRALDRREELKILEYENAYYYTHGLLVGIPYEVTVISIYDELETESDPQEIILQPRVPDNSPPANEPPDDSPPTTCHPDNSLTIICRIEISPPDEQNSHFMFYLYYFEVSEATTNKNLRLLLPRSNKAQDSRVSLDTPKTIQFRES</sequence>
<gene>
    <name evidence="2" type="ORF">V9T40_013030</name>
</gene>
<dbReference type="Proteomes" id="UP001367676">
    <property type="component" value="Unassembled WGS sequence"/>
</dbReference>
<dbReference type="EMBL" id="JBBCAQ010000036">
    <property type="protein sequence ID" value="KAK7576744.1"/>
    <property type="molecule type" value="Genomic_DNA"/>
</dbReference>
<keyword evidence="3" id="KW-1185">Reference proteome</keyword>